<dbReference type="CDD" id="cd00130">
    <property type="entry name" value="PAS"/>
    <property type="match status" value="1"/>
</dbReference>
<dbReference type="InterPro" id="IPR004358">
    <property type="entry name" value="Sig_transdc_His_kin-like_C"/>
</dbReference>
<dbReference type="AlphaFoldDB" id="A0A4P9K392"/>
<evidence type="ECO:0000256" key="12">
    <source>
        <dbReference type="ARBA" id="ARBA00023136"/>
    </source>
</evidence>
<dbReference type="Pfam" id="PF00072">
    <property type="entry name" value="Response_reg"/>
    <property type="match status" value="1"/>
</dbReference>
<dbReference type="CDD" id="cd16922">
    <property type="entry name" value="HATPase_EvgS-ArcB-TorS-like"/>
    <property type="match status" value="1"/>
</dbReference>
<dbReference type="InterPro" id="IPR035965">
    <property type="entry name" value="PAS-like_dom_sf"/>
</dbReference>
<evidence type="ECO:0000259" key="17">
    <source>
        <dbReference type="PROSITE" id="PS50112"/>
    </source>
</evidence>
<evidence type="ECO:0000256" key="6">
    <source>
        <dbReference type="ARBA" id="ARBA00022692"/>
    </source>
</evidence>
<dbReference type="RefSeq" id="WP_138563613.1">
    <property type="nucleotide sequence ID" value="NZ_CP040602.1"/>
</dbReference>
<keyword evidence="7" id="KW-0547">Nucleotide-binding</keyword>
<dbReference type="EC" id="2.7.13.3" evidence="3"/>
<feature type="transmembrane region" description="Helical" evidence="14">
    <location>
        <begin position="12"/>
        <end position="34"/>
    </location>
</feature>
<evidence type="ECO:0000256" key="14">
    <source>
        <dbReference type="SAM" id="Phobius"/>
    </source>
</evidence>
<feature type="domain" description="PAS" evidence="17">
    <location>
        <begin position="425"/>
        <end position="495"/>
    </location>
</feature>
<dbReference type="GO" id="GO:0000155">
    <property type="term" value="F:phosphorelay sensor kinase activity"/>
    <property type="evidence" value="ECO:0007669"/>
    <property type="project" value="InterPro"/>
</dbReference>
<gene>
    <name evidence="18" type="ORF">FE785_01200</name>
</gene>
<dbReference type="SUPFAM" id="SSF55874">
    <property type="entry name" value="ATPase domain of HSP90 chaperone/DNA topoisomerase II/histidine kinase"/>
    <property type="match status" value="1"/>
</dbReference>
<feature type="domain" description="Histidine kinase" evidence="15">
    <location>
        <begin position="572"/>
        <end position="793"/>
    </location>
</feature>
<reference evidence="18 19" key="1">
    <citation type="submission" date="2019-05" db="EMBL/GenBank/DDBJ databases">
        <title>Thiomicrorhabdus sediminis sp. nov, a novel sulfur-oxidizing bacterium isolated from coastal sediment.</title>
        <authorList>
            <person name="Liu X."/>
        </authorList>
    </citation>
    <scope>NUCLEOTIDE SEQUENCE [LARGE SCALE GENOMIC DNA]</scope>
    <source>
        <strain evidence="18 19">G1</strain>
    </source>
</reference>
<evidence type="ECO:0000256" key="11">
    <source>
        <dbReference type="ARBA" id="ARBA00023012"/>
    </source>
</evidence>
<dbReference type="KEGG" id="thig:FE785_01200"/>
<evidence type="ECO:0000256" key="9">
    <source>
        <dbReference type="ARBA" id="ARBA00022840"/>
    </source>
</evidence>
<keyword evidence="10 14" id="KW-1133">Transmembrane helix</keyword>
<evidence type="ECO:0000256" key="4">
    <source>
        <dbReference type="ARBA" id="ARBA00022553"/>
    </source>
</evidence>
<protein>
    <recommendedName>
        <fullName evidence="3">histidine kinase</fullName>
        <ecNumber evidence="3">2.7.13.3</ecNumber>
    </recommendedName>
</protein>
<dbReference type="CDD" id="cd17546">
    <property type="entry name" value="REC_hyHK_CKI1_RcsC-like"/>
    <property type="match status" value="1"/>
</dbReference>
<keyword evidence="5" id="KW-0808">Transferase</keyword>
<dbReference type="InterPro" id="IPR000014">
    <property type="entry name" value="PAS"/>
</dbReference>
<dbReference type="FunFam" id="3.30.565.10:FF:000010">
    <property type="entry name" value="Sensor histidine kinase RcsC"/>
    <property type="match status" value="1"/>
</dbReference>
<dbReference type="PRINTS" id="PR00344">
    <property type="entry name" value="BCTRLSENSOR"/>
</dbReference>
<dbReference type="OrthoDB" id="9792854at2"/>
<dbReference type="PANTHER" id="PTHR45339:SF1">
    <property type="entry name" value="HYBRID SIGNAL TRANSDUCTION HISTIDINE KINASE J"/>
    <property type="match status" value="1"/>
</dbReference>
<dbReference type="SUPFAM" id="SSF52172">
    <property type="entry name" value="CheY-like"/>
    <property type="match status" value="1"/>
</dbReference>
<dbReference type="Gene3D" id="3.40.50.2300">
    <property type="match status" value="1"/>
</dbReference>
<evidence type="ECO:0000256" key="3">
    <source>
        <dbReference type="ARBA" id="ARBA00012438"/>
    </source>
</evidence>
<keyword evidence="6 14" id="KW-0812">Transmembrane</keyword>
<evidence type="ECO:0000259" key="16">
    <source>
        <dbReference type="PROSITE" id="PS50110"/>
    </source>
</evidence>
<comment type="subcellular location">
    <subcellularLocation>
        <location evidence="2">Membrane</location>
    </subcellularLocation>
</comment>
<dbReference type="SUPFAM" id="SSF47384">
    <property type="entry name" value="Homodimeric domain of signal transducing histidine kinase"/>
    <property type="match status" value="1"/>
</dbReference>
<keyword evidence="9" id="KW-0067">ATP-binding</keyword>
<dbReference type="PROSITE" id="PS50112">
    <property type="entry name" value="PAS"/>
    <property type="match status" value="1"/>
</dbReference>
<keyword evidence="12 14" id="KW-0472">Membrane</keyword>
<dbReference type="Pfam" id="PF24820">
    <property type="entry name" value="Diguanyl_cycl_sensor"/>
    <property type="match status" value="1"/>
</dbReference>
<sequence length="941" mass="106030">MLKTEPKANNTLWLFSLIAALLFALIMSINFYLIKQNEEQISKSAANDAKSLAVFIGKNITHSVETAKFLAQLHRDRILELASGGGYPYDLEEIISDVHRVLPDGSEFAITNQHGEVVMASDRLVIGNDCKALMRKTMRFLPMANVEAQAHISNTNQSHFDYMIPIQSLDSVAGLWMRFSFQPLQSFINNSQSDGYELVMVEELNSDVALLGSLKVQKNDNRLFNLLQNFSGFSEKSPVITHAPIQPVGWHILAIEKNQSMQAYRIQVFSVSMVLFALLLVIGVLISKQIRRLHSERQRLDQQFEHDKMFNAGPTVLLERGVDKGMTMSYASPNAQNLLHRTQQGFINAAYMDWVKDDDREAIRKKLIQSYSKGIDTVELIYRVLSADTAEYKWIYDLTHIVYDKMGNPLLLRGYITSIHAQKTAEKNANELIQAIPEPVFVTTLNGRIIEANQAAENLLGCDKQVFLGRTFSEWVDIDSFDAYENSKKTLIHQATTSSQQSTMPTNLLIRDANGRKIHVDLIFNLIELNNKKSIIKVVRDVTAQTRTQQQLQLAKEQAEGLAQARSRFVATVSHEIRTPMNGVLGMTDLLFDTPLNPQQQTYLHAIKQSGQLLLNIINEVLDFARFEEGEIKLKAEEASLKDILQEALHLLSANAEEKHLPLKLDFDSRIPESLLIDRIRIQQLIMNLVGNAIKFTEQGDIVIKIEMIRQTSDRVSLMLRVIDKGIGIDEKHLQGLFDSFSQADSNISRQYGGTGLGLAIAKQIVELMGGEIGVNSQLGLGSEFWVKLNFEIAADLTAINALEVIDDAAAASLNNKHILLIEDNEINQNVIASFVERLGAKVDIAENGLKGLDDWRLNADKYDMILMDCQMPVMDGYEVTRLIRSEETLAHPQRHIPIVALTANAMVDDRDKCIRAGMDDFMAKPIERHTFARMLQKWCQ</sequence>
<organism evidence="18 19">
    <name type="scientific">Thiomicrorhabdus sediminis</name>
    <dbReference type="NCBI Taxonomy" id="2580412"/>
    <lineage>
        <taxon>Bacteria</taxon>
        <taxon>Pseudomonadati</taxon>
        <taxon>Pseudomonadota</taxon>
        <taxon>Gammaproteobacteria</taxon>
        <taxon>Thiotrichales</taxon>
        <taxon>Piscirickettsiaceae</taxon>
        <taxon>Thiomicrorhabdus</taxon>
    </lineage>
</organism>
<dbReference type="InterPro" id="IPR059127">
    <property type="entry name" value="Diguanyl_cycl_sensor_dom"/>
</dbReference>
<dbReference type="Gene3D" id="1.10.287.130">
    <property type="match status" value="1"/>
</dbReference>
<evidence type="ECO:0000256" key="2">
    <source>
        <dbReference type="ARBA" id="ARBA00004370"/>
    </source>
</evidence>
<dbReference type="SMART" id="SM00388">
    <property type="entry name" value="HisKA"/>
    <property type="match status" value="1"/>
</dbReference>
<dbReference type="FunFam" id="1.10.287.130:FF:000004">
    <property type="entry name" value="Ethylene receptor 1"/>
    <property type="match status" value="1"/>
</dbReference>
<dbReference type="Gene3D" id="3.30.450.20">
    <property type="entry name" value="PAS domain"/>
    <property type="match status" value="2"/>
</dbReference>
<dbReference type="SUPFAM" id="SSF55785">
    <property type="entry name" value="PYP-like sensor domain (PAS domain)"/>
    <property type="match status" value="2"/>
</dbReference>
<evidence type="ECO:0000256" key="1">
    <source>
        <dbReference type="ARBA" id="ARBA00000085"/>
    </source>
</evidence>
<dbReference type="InterPro" id="IPR005467">
    <property type="entry name" value="His_kinase_dom"/>
</dbReference>
<feature type="transmembrane region" description="Helical" evidence="14">
    <location>
        <begin position="266"/>
        <end position="286"/>
    </location>
</feature>
<dbReference type="Pfam" id="PF02518">
    <property type="entry name" value="HATPase_c"/>
    <property type="match status" value="1"/>
</dbReference>
<evidence type="ECO:0000313" key="18">
    <source>
        <dbReference type="EMBL" id="QCU89344.1"/>
    </source>
</evidence>
<dbReference type="SMART" id="SM00091">
    <property type="entry name" value="PAS"/>
    <property type="match status" value="2"/>
</dbReference>
<dbReference type="CDD" id="cd00082">
    <property type="entry name" value="HisKA"/>
    <property type="match status" value="1"/>
</dbReference>
<evidence type="ECO:0000256" key="7">
    <source>
        <dbReference type="ARBA" id="ARBA00022741"/>
    </source>
</evidence>
<dbReference type="NCBIfam" id="TIGR00229">
    <property type="entry name" value="sensory_box"/>
    <property type="match status" value="1"/>
</dbReference>
<dbReference type="PROSITE" id="PS50110">
    <property type="entry name" value="RESPONSE_REGULATORY"/>
    <property type="match status" value="1"/>
</dbReference>
<keyword evidence="19" id="KW-1185">Reference proteome</keyword>
<keyword evidence="11" id="KW-0902">Two-component regulatory system</keyword>
<dbReference type="InterPro" id="IPR003594">
    <property type="entry name" value="HATPase_dom"/>
</dbReference>
<evidence type="ECO:0000259" key="15">
    <source>
        <dbReference type="PROSITE" id="PS50109"/>
    </source>
</evidence>
<dbReference type="Proteomes" id="UP000304864">
    <property type="component" value="Chromosome"/>
</dbReference>
<evidence type="ECO:0000256" key="5">
    <source>
        <dbReference type="ARBA" id="ARBA00022679"/>
    </source>
</evidence>
<dbReference type="GO" id="GO:0005524">
    <property type="term" value="F:ATP binding"/>
    <property type="evidence" value="ECO:0007669"/>
    <property type="project" value="UniProtKB-KW"/>
</dbReference>
<evidence type="ECO:0000256" key="10">
    <source>
        <dbReference type="ARBA" id="ARBA00022989"/>
    </source>
</evidence>
<accession>A0A4P9K392</accession>
<dbReference type="EMBL" id="CP040602">
    <property type="protein sequence ID" value="QCU89344.1"/>
    <property type="molecule type" value="Genomic_DNA"/>
</dbReference>
<keyword evidence="4 13" id="KW-0597">Phosphoprotein</keyword>
<evidence type="ECO:0000256" key="8">
    <source>
        <dbReference type="ARBA" id="ARBA00022777"/>
    </source>
</evidence>
<dbReference type="Gene3D" id="3.30.565.10">
    <property type="entry name" value="Histidine kinase-like ATPase, C-terminal domain"/>
    <property type="match status" value="1"/>
</dbReference>
<dbReference type="PROSITE" id="PS50109">
    <property type="entry name" value="HIS_KIN"/>
    <property type="match status" value="1"/>
</dbReference>
<dbReference type="InterPro" id="IPR001789">
    <property type="entry name" value="Sig_transdc_resp-reg_receiver"/>
</dbReference>
<proteinExistence type="predicted"/>
<name>A0A4P9K392_9GAMM</name>
<keyword evidence="8" id="KW-0418">Kinase</keyword>
<dbReference type="PANTHER" id="PTHR45339">
    <property type="entry name" value="HYBRID SIGNAL TRANSDUCTION HISTIDINE KINASE J"/>
    <property type="match status" value="1"/>
</dbReference>
<dbReference type="SMART" id="SM00387">
    <property type="entry name" value="HATPase_c"/>
    <property type="match status" value="1"/>
</dbReference>
<feature type="domain" description="Response regulatory" evidence="16">
    <location>
        <begin position="818"/>
        <end position="940"/>
    </location>
</feature>
<dbReference type="InterPro" id="IPR003661">
    <property type="entry name" value="HisK_dim/P_dom"/>
</dbReference>
<evidence type="ECO:0000256" key="13">
    <source>
        <dbReference type="PROSITE-ProRule" id="PRU00169"/>
    </source>
</evidence>
<dbReference type="InterPro" id="IPR036097">
    <property type="entry name" value="HisK_dim/P_sf"/>
</dbReference>
<comment type="catalytic activity">
    <reaction evidence="1">
        <text>ATP + protein L-histidine = ADP + protein N-phospho-L-histidine.</text>
        <dbReference type="EC" id="2.7.13.3"/>
    </reaction>
</comment>
<dbReference type="InterPro" id="IPR011006">
    <property type="entry name" value="CheY-like_superfamily"/>
</dbReference>
<evidence type="ECO:0000313" key="19">
    <source>
        <dbReference type="Proteomes" id="UP000304864"/>
    </source>
</evidence>
<feature type="modified residue" description="4-aspartylphosphate" evidence="13">
    <location>
        <position position="869"/>
    </location>
</feature>
<dbReference type="Pfam" id="PF00512">
    <property type="entry name" value="HisKA"/>
    <property type="match status" value="1"/>
</dbReference>
<dbReference type="InterPro" id="IPR036890">
    <property type="entry name" value="HATPase_C_sf"/>
</dbReference>
<dbReference type="GO" id="GO:0016020">
    <property type="term" value="C:membrane"/>
    <property type="evidence" value="ECO:0007669"/>
    <property type="project" value="UniProtKB-SubCell"/>
</dbReference>
<dbReference type="SMART" id="SM00448">
    <property type="entry name" value="REC"/>
    <property type="match status" value="1"/>
</dbReference>